<dbReference type="EMBL" id="KR029596">
    <property type="protein sequence ID" value="AKH47678.1"/>
    <property type="molecule type" value="Genomic_DNA"/>
</dbReference>
<name>A0A0F7L803_9VIRU</name>
<accession>A0A0F7L803</accession>
<organism evidence="2">
    <name type="scientific">uncultured marine virus</name>
    <dbReference type="NCBI Taxonomy" id="186617"/>
    <lineage>
        <taxon>Viruses</taxon>
        <taxon>environmental samples</taxon>
    </lineage>
</organism>
<evidence type="ECO:0000313" key="2">
    <source>
        <dbReference type="EMBL" id="AKH47678.1"/>
    </source>
</evidence>
<protein>
    <submittedName>
        <fullName evidence="2">Uncharacterized protein</fullName>
    </submittedName>
</protein>
<sequence length="108" mass="12140">MMPSWAPACWRLVFCTHKPSTSNKRGCLPKSSPSTGRRHAKKSSSFTRWNYPLSLPGRERESNIKLSVTCQARSSGALILPYKRIATISCSMVTRCLRCVVEMLSQPH</sequence>
<reference evidence="2" key="1">
    <citation type="journal article" date="2015" name="Front. Microbiol.">
        <title>Combining genomic sequencing methods to explore viral diversity and reveal potential virus-host interactions.</title>
        <authorList>
            <person name="Chow C.E."/>
            <person name="Winget D.M."/>
            <person name="White R.A.III."/>
            <person name="Hallam S.J."/>
            <person name="Suttle C.A."/>
        </authorList>
    </citation>
    <scope>NUCLEOTIDE SEQUENCE</scope>
    <source>
        <strain evidence="2">Oxic1_1</strain>
    </source>
</reference>
<proteinExistence type="predicted"/>
<reference evidence="2" key="2">
    <citation type="submission" date="2015-03" db="EMBL/GenBank/DDBJ databases">
        <authorList>
            <person name="Chow C.-E.T."/>
            <person name="Winget D.M."/>
            <person name="White R.A.III."/>
            <person name="Hallam S.J."/>
            <person name="Suttle C.A."/>
        </authorList>
    </citation>
    <scope>NUCLEOTIDE SEQUENCE</scope>
    <source>
        <strain evidence="2">Oxic1_1</strain>
    </source>
</reference>
<feature type="region of interest" description="Disordered" evidence="1">
    <location>
        <begin position="19"/>
        <end position="45"/>
    </location>
</feature>
<evidence type="ECO:0000256" key="1">
    <source>
        <dbReference type="SAM" id="MobiDB-lite"/>
    </source>
</evidence>